<dbReference type="PROSITE" id="PS00197">
    <property type="entry name" value="2FE2S_FER_1"/>
    <property type="match status" value="1"/>
</dbReference>
<dbReference type="KEGG" id="schv:BRCON_2395"/>
<dbReference type="Pfam" id="PF01799">
    <property type="entry name" value="Fer2_2"/>
    <property type="match status" value="1"/>
</dbReference>
<dbReference type="SUPFAM" id="SSF54292">
    <property type="entry name" value="2Fe-2S ferredoxin-like"/>
    <property type="match status" value="1"/>
</dbReference>
<protein>
    <submittedName>
        <fullName evidence="7">Xanthine dehydrogenase iron-sulfur subunit</fullName>
    </submittedName>
</protein>
<accession>A0A2Z4Y9U6</accession>
<dbReference type="EMBL" id="CP030759">
    <property type="protein sequence ID" value="AXA37165.1"/>
    <property type="molecule type" value="Genomic_DNA"/>
</dbReference>
<keyword evidence="5" id="KW-0411">Iron-sulfur</keyword>
<dbReference type="InterPro" id="IPR012675">
    <property type="entry name" value="Beta-grasp_dom_sf"/>
</dbReference>
<dbReference type="Proteomes" id="UP000262583">
    <property type="component" value="Chromosome"/>
</dbReference>
<keyword evidence="3" id="KW-0560">Oxidoreductase</keyword>
<organism evidence="7 8">
    <name type="scientific">Sumerlaea chitinivorans</name>
    <dbReference type="NCBI Taxonomy" id="2250252"/>
    <lineage>
        <taxon>Bacteria</taxon>
        <taxon>Candidatus Sumerlaeota</taxon>
        <taxon>Candidatus Sumerlaeia</taxon>
        <taxon>Candidatus Sumerlaeales</taxon>
        <taxon>Candidatus Sumerlaeaceae</taxon>
        <taxon>Candidatus Sumerlaea</taxon>
    </lineage>
</organism>
<dbReference type="Gene3D" id="3.10.20.30">
    <property type="match status" value="1"/>
</dbReference>
<dbReference type="PROSITE" id="PS51085">
    <property type="entry name" value="2FE2S_FER_2"/>
    <property type="match status" value="1"/>
</dbReference>
<evidence type="ECO:0000256" key="2">
    <source>
        <dbReference type="ARBA" id="ARBA00022723"/>
    </source>
</evidence>
<dbReference type="Gene3D" id="1.10.150.120">
    <property type="entry name" value="[2Fe-2S]-binding domain"/>
    <property type="match status" value="1"/>
</dbReference>
<keyword evidence="2" id="KW-0479">Metal-binding</keyword>
<evidence type="ECO:0000256" key="3">
    <source>
        <dbReference type="ARBA" id="ARBA00023002"/>
    </source>
</evidence>
<dbReference type="GO" id="GO:0051537">
    <property type="term" value="F:2 iron, 2 sulfur cluster binding"/>
    <property type="evidence" value="ECO:0007669"/>
    <property type="project" value="UniProtKB-KW"/>
</dbReference>
<dbReference type="GO" id="GO:0046872">
    <property type="term" value="F:metal ion binding"/>
    <property type="evidence" value="ECO:0007669"/>
    <property type="project" value="UniProtKB-KW"/>
</dbReference>
<dbReference type="Pfam" id="PF00111">
    <property type="entry name" value="Fer2"/>
    <property type="match status" value="1"/>
</dbReference>
<evidence type="ECO:0000256" key="5">
    <source>
        <dbReference type="ARBA" id="ARBA00023014"/>
    </source>
</evidence>
<evidence type="ECO:0000256" key="4">
    <source>
        <dbReference type="ARBA" id="ARBA00023004"/>
    </source>
</evidence>
<proteinExistence type="predicted"/>
<dbReference type="InterPro" id="IPR036884">
    <property type="entry name" value="2Fe-2S-bd_dom_sf"/>
</dbReference>
<dbReference type="InterPro" id="IPR036010">
    <property type="entry name" value="2Fe-2S_ferredoxin-like_sf"/>
</dbReference>
<dbReference type="AlphaFoldDB" id="A0A2Z4Y9U6"/>
<dbReference type="CDD" id="cd00207">
    <property type="entry name" value="fer2"/>
    <property type="match status" value="1"/>
</dbReference>
<sequence>MELRTEINGTPVTLDIAPGAILADVLREMGLTGTKTGCREGHCGSCMVLLDGEPVNSCLLLAARVEGRRVTTIEGLGSPLEPHPIQQAFVEAGAVQCGFCTPGMVLATKALLDEDPDPTEERVREALSGNLCRCTGYVKIFDAVRLAAEKLSEQGTSARE</sequence>
<dbReference type="PANTHER" id="PTHR44379:SF8">
    <property type="entry name" value="XANTHINE DEHYDROGENASE IRON-SULFUR-BINDING SUBUNIT XDHC-RELATED"/>
    <property type="match status" value="1"/>
</dbReference>
<evidence type="ECO:0000313" key="8">
    <source>
        <dbReference type="Proteomes" id="UP000262583"/>
    </source>
</evidence>
<dbReference type="InterPro" id="IPR002888">
    <property type="entry name" value="2Fe-2S-bd"/>
</dbReference>
<evidence type="ECO:0000313" key="7">
    <source>
        <dbReference type="EMBL" id="AXA37165.1"/>
    </source>
</evidence>
<dbReference type="InterPro" id="IPR006058">
    <property type="entry name" value="2Fe2S_fd_BS"/>
</dbReference>
<feature type="domain" description="2Fe-2S ferredoxin-type" evidence="6">
    <location>
        <begin position="1"/>
        <end position="76"/>
    </location>
</feature>
<reference evidence="7 8" key="1">
    <citation type="submission" date="2018-05" db="EMBL/GenBank/DDBJ databases">
        <title>A metagenomic window into the 2 km-deep terrestrial subsurface aquifer revealed taxonomically and functionally diverse microbial community comprising novel uncultured bacterial lineages.</title>
        <authorList>
            <person name="Kadnikov V.V."/>
            <person name="Mardanov A.V."/>
            <person name="Beletsky A.V."/>
            <person name="Banks D."/>
            <person name="Pimenov N.V."/>
            <person name="Frank Y.A."/>
            <person name="Karnachuk O.V."/>
            <person name="Ravin N.V."/>
        </authorList>
    </citation>
    <scope>NUCLEOTIDE SEQUENCE [LARGE SCALE GENOMIC DNA]</scope>
    <source>
        <strain evidence="7">BY</strain>
    </source>
</reference>
<gene>
    <name evidence="7" type="ORF">BRCON_2395</name>
</gene>
<dbReference type="PANTHER" id="PTHR44379">
    <property type="entry name" value="OXIDOREDUCTASE WITH IRON-SULFUR SUBUNIT"/>
    <property type="match status" value="1"/>
</dbReference>
<dbReference type="InterPro" id="IPR001041">
    <property type="entry name" value="2Fe-2S_ferredoxin-type"/>
</dbReference>
<dbReference type="FunFam" id="1.10.150.120:FF:000003">
    <property type="entry name" value="Carbon monoxide dehydrogenase, small subunit"/>
    <property type="match status" value="1"/>
</dbReference>
<dbReference type="GO" id="GO:0016491">
    <property type="term" value="F:oxidoreductase activity"/>
    <property type="evidence" value="ECO:0007669"/>
    <property type="project" value="UniProtKB-KW"/>
</dbReference>
<name>A0A2Z4Y9U6_SUMC1</name>
<evidence type="ECO:0000256" key="1">
    <source>
        <dbReference type="ARBA" id="ARBA00022714"/>
    </source>
</evidence>
<keyword evidence="1" id="KW-0001">2Fe-2S</keyword>
<dbReference type="SUPFAM" id="SSF47741">
    <property type="entry name" value="CO dehydrogenase ISP C-domain like"/>
    <property type="match status" value="1"/>
</dbReference>
<evidence type="ECO:0000259" key="6">
    <source>
        <dbReference type="PROSITE" id="PS51085"/>
    </source>
</evidence>
<keyword evidence="4" id="KW-0408">Iron</keyword>
<dbReference type="InterPro" id="IPR051452">
    <property type="entry name" value="Diverse_Oxidoreductases"/>
</dbReference>